<dbReference type="AlphaFoldDB" id="A0A444VV70"/>
<dbReference type="EMBL" id="CP016907">
    <property type="protein sequence ID" value="AOC96588.1"/>
    <property type="molecule type" value="Genomic_DNA"/>
</dbReference>
<accession>A0A444VV70</accession>
<evidence type="ECO:0000313" key="3">
    <source>
        <dbReference type="Proteomes" id="UP000093276"/>
    </source>
</evidence>
<gene>
    <name evidence="1" type="ORF">BB050_03499</name>
    <name evidence="2" type="ORF">NU08_3511</name>
</gene>
<protein>
    <submittedName>
        <fullName evidence="2">Uncharacterized protein</fullName>
    </submittedName>
</protein>
<reference evidence="1 3" key="2">
    <citation type="submission" date="2016-08" db="EMBL/GenBank/DDBJ databases">
        <title>Complete genome sequence of Flavobacterium johnsoniae strain GSE09, a volatile-producing biocontrol agent isolated from cucumber (Cucumis sativus).</title>
        <authorList>
            <person name="Jeong J.-J."/>
            <person name="Oh J.Y."/>
            <person name="Jim Y.J."/>
            <person name="Sang M.K."/>
            <person name="Kim K.D."/>
        </authorList>
    </citation>
    <scope>NUCLEOTIDE SEQUENCE [LARGE SCALE GENOMIC DNA]</scope>
    <source>
        <strain evidence="1 3">GSE09</strain>
    </source>
</reference>
<evidence type="ECO:0000313" key="1">
    <source>
        <dbReference type="EMBL" id="AOC96588.1"/>
    </source>
</evidence>
<dbReference type="OrthoDB" id="752086at2"/>
<sequence length="279" mass="30192">METILSPSPNLQRYGITEKKKAELDLIKNQVVDATAIVQQQQTIVNSLNEKATRYQGYLLVSESNRSHALSNKNLIDQVVQNAYDLALNSENAFSKTATATQDSKRVSIWISDLISKLIYSVEIINKLSNLVIRKKALNPLISDDLITRINTAGTDANNAVALTLVALKSTLAAEASVLESEEAITLETKQAAKLYFTLTNSKSLEATLPAPSPSDSSIRGLIYNAYKNAQIAYEKANTANDETGRQLVIATSNLSKAQIKLQSLQSSLAAATAAAYAS</sequence>
<dbReference type="KEGG" id="fjg:BB050_03499"/>
<proteinExistence type="predicted"/>
<organism evidence="2 4">
    <name type="scientific">Flavobacterium anhuiense</name>
    <dbReference type="NCBI Taxonomy" id="459526"/>
    <lineage>
        <taxon>Bacteria</taxon>
        <taxon>Pseudomonadati</taxon>
        <taxon>Bacteroidota</taxon>
        <taxon>Flavobacteriia</taxon>
        <taxon>Flavobacteriales</taxon>
        <taxon>Flavobacteriaceae</taxon>
        <taxon>Flavobacterium</taxon>
    </lineage>
</organism>
<evidence type="ECO:0000313" key="4">
    <source>
        <dbReference type="Proteomes" id="UP000290433"/>
    </source>
</evidence>
<dbReference type="EMBL" id="JUIV01000015">
    <property type="protein sequence ID" value="RYJ37519.1"/>
    <property type="molecule type" value="Genomic_DNA"/>
</dbReference>
<name>A0A444VV70_9FLAO</name>
<dbReference type="Proteomes" id="UP000093276">
    <property type="component" value="Chromosome"/>
</dbReference>
<evidence type="ECO:0000313" key="2">
    <source>
        <dbReference type="EMBL" id="RYJ37519.1"/>
    </source>
</evidence>
<dbReference type="RefSeq" id="WP_066034456.1">
    <property type="nucleotide sequence ID" value="NZ_CP016907.1"/>
</dbReference>
<reference evidence="2 4" key="1">
    <citation type="submission" date="2014-12" db="EMBL/GenBank/DDBJ databases">
        <title>Genome sequence of Flavobacterium anhuiense RCM74.</title>
        <authorList>
            <person name="Kim J.F."/>
            <person name="Song J.Y."/>
            <person name="Kwak M.-J."/>
            <person name="Lee S.-W."/>
        </authorList>
    </citation>
    <scope>NUCLEOTIDE SEQUENCE [LARGE SCALE GENOMIC DNA]</scope>
    <source>
        <strain evidence="2 4">RCM74</strain>
    </source>
</reference>
<dbReference type="Proteomes" id="UP000290433">
    <property type="component" value="Unassembled WGS sequence"/>
</dbReference>
<dbReference type="GeneID" id="32309369"/>